<dbReference type="OrthoDB" id="6162220at2759"/>
<dbReference type="SUPFAM" id="SSF57414">
    <property type="entry name" value="Hairpin loop containing domain-like"/>
    <property type="match status" value="1"/>
</dbReference>
<dbReference type="InterPro" id="IPR001304">
    <property type="entry name" value="C-type_lectin-like"/>
</dbReference>
<dbReference type="AlphaFoldDB" id="A0A8S3UGG1"/>
<dbReference type="SMART" id="SM00034">
    <property type="entry name" value="CLECT"/>
    <property type="match status" value="1"/>
</dbReference>
<reference evidence="3" key="1">
    <citation type="submission" date="2021-03" db="EMBL/GenBank/DDBJ databases">
        <authorList>
            <person name="Bekaert M."/>
        </authorList>
    </citation>
    <scope>NUCLEOTIDE SEQUENCE</scope>
</reference>
<dbReference type="SUPFAM" id="SSF56436">
    <property type="entry name" value="C-type lectin-like"/>
    <property type="match status" value="1"/>
</dbReference>
<protein>
    <submittedName>
        <fullName evidence="3">MRC</fullName>
    </submittedName>
</protein>
<gene>
    <name evidence="3" type="ORF">MEDL_53618</name>
</gene>
<feature type="domain" description="Apple" evidence="2">
    <location>
        <begin position="1"/>
        <end position="70"/>
    </location>
</feature>
<dbReference type="PROSITE" id="PS50948">
    <property type="entry name" value="PAN"/>
    <property type="match status" value="1"/>
</dbReference>
<dbReference type="InterPro" id="IPR016186">
    <property type="entry name" value="C-type_lectin-like/link_sf"/>
</dbReference>
<dbReference type="Gene3D" id="3.50.4.10">
    <property type="entry name" value="Hepatocyte Growth Factor"/>
    <property type="match status" value="1"/>
</dbReference>
<proteinExistence type="predicted"/>
<keyword evidence="4" id="KW-1185">Reference proteome</keyword>
<evidence type="ECO:0000313" key="3">
    <source>
        <dbReference type="EMBL" id="CAG2241384.1"/>
    </source>
</evidence>
<feature type="domain" description="C-type lectin" evidence="1">
    <location>
        <begin position="80"/>
        <end position="137"/>
    </location>
</feature>
<sequence length="259" mass="30124">MCLPNPEIEKIYVPSDTRCASYCISNTSEPCHAFMWNRTDKTCMAFGGISRNVEAMTSDVEIYNVNKEGCTNKGYFYDPNSNTCLKMFADHNNKKTWKEARQHCQDNGGDLISITSKEKWDFILNFTSCMTSMWIGLKGNYWATNTTFENIYGLNVHDIQLNKFDGDYLNETEADCTKVLVVMLMVAMVMMVEVKGRQLTRDCLDICRRRIDRCKSNCNQDHKNKNKRKKCKDVCRKSDRQCKKFCRNDDPTDDFTYDM</sequence>
<dbReference type="Pfam" id="PF00024">
    <property type="entry name" value="PAN_1"/>
    <property type="match status" value="1"/>
</dbReference>
<evidence type="ECO:0000259" key="2">
    <source>
        <dbReference type="PROSITE" id="PS50948"/>
    </source>
</evidence>
<dbReference type="Gene3D" id="3.10.100.10">
    <property type="entry name" value="Mannose-Binding Protein A, subunit A"/>
    <property type="match status" value="1"/>
</dbReference>
<evidence type="ECO:0000259" key="1">
    <source>
        <dbReference type="PROSITE" id="PS50041"/>
    </source>
</evidence>
<dbReference type="InterPro" id="IPR003609">
    <property type="entry name" value="Pan_app"/>
</dbReference>
<organism evidence="3 4">
    <name type="scientific">Mytilus edulis</name>
    <name type="common">Blue mussel</name>
    <dbReference type="NCBI Taxonomy" id="6550"/>
    <lineage>
        <taxon>Eukaryota</taxon>
        <taxon>Metazoa</taxon>
        <taxon>Spiralia</taxon>
        <taxon>Lophotrochozoa</taxon>
        <taxon>Mollusca</taxon>
        <taxon>Bivalvia</taxon>
        <taxon>Autobranchia</taxon>
        <taxon>Pteriomorphia</taxon>
        <taxon>Mytilida</taxon>
        <taxon>Mytiloidea</taxon>
        <taxon>Mytilidae</taxon>
        <taxon>Mytilinae</taxon>
        <taxon>Mytilus</taxon>
    </lineage>
</organism>
<comment type="caution">
    <text evidence="3">The sequence shown here is derived from an EMBL/GenBank/DDBJ whole genome shotgun (WGS) entry which is preliminary data.</text>
</comment>
<evidence type="ECO:0000313" key="4">
    <source>
        <dbReference type="Proteomes" id="UP000683360"/>
    </source>
</evidence>
<accession>A0A8S3UGG1</accession>
<dbReference type="Proteomes" id="UP000683360">
    <property type="component" value="Unassembled WGS sequence"/>
</dbReference>
<dbReference type="Pfam" id="PF00059">
    <property type="entry name" value="Lectin_C"/>
    <property type="match status" value="1"/>
</dbReference>
<dbReference type="PROSITE" id="PS50041">
    <property type="entry name" value="C_TYPE_LECTIN_2"/>
    <property type="match status" value="1"/>
</dbReference>
<name>A0A8S3UGG1_MYTED</name>
<dbReference type="InterPro" id="IPR016187">
    <property type="entry name" value="CTDL_fold"/>
</dbReference>
<dbReference type="EMBL" id="CAJPWZ010002585">
    <property type="protein sequence ID" value="CAG2241384.1"/>
    <property type="molecule type" value="Genomic_DNA"/>
</dbReference>